<keyword evidence="1" id="KW-0732">Signal</keyword>
<evidence type="ECO:0000313" key="3">
    <source>
        <dbReference type="Proteomes" id="UP000613011"/>
    </source>
</evidence>
<keyword evidence="3" id="KW-1185">Reference proteome</keyword>
<dbReference type="PANTHER" id="PTHR30451:SF5">
    <property type="entry name" value="SLR0019 PROTEIN"/>
    <property type="match status" value="1"/>
</dbReference>
<gene>
    <name evidence="2" type="ORF">JI739_16760</name>
</gene>
<dbReference type="GO" id="GO:0015473">
    <property type="term" value="F:fimbrial usher porin activity"/>
    <property type="evidence" value="ECO:0007669"/>
    <property type="project" value="InterPro"/>
</dbReference>
<dbReference type="GO" id="GO:0009297">
    <property type="term" value="P:pilus assembly"/>
    <property type="evidence" value="ECO:0007669"/>
    <property type="project" value="InterPro"/>
</dbReference>
<dbReference type="AlphaFoldDB" id="A0A936ZIF6"/>
<feature type="chain" id="PRO_5037588876" description="DUF3570 domain-containing protein" evidence="1">
    <location>
        <begin position="29"/>
        <end position="400"/>
    </location>
</feature>
<dbReference type="GO" id="GO:0009279">
    <property type="term" value="C:cell outer membrane"/>
    <property type="evidence" value="ECO:0007669"/>
    <property type="project" value="TreeGrafter"/>
</dbReference>
<dbReference type="Proteomes" id="UP000613011">
    <property type="component" value="Unassembled WGS sequence"/>
</dbReference>
<evidence type="ECO:0000313" key="2">
    <source>
        <dbReference type="EMBL" id="MBL0422004.1"/>
    </source>
</evidence>
<evidence type="ECO:0000256" key="1">
    <source>
        <dbReference type="SAM" id="SignalP"/>
    </source>
</evidence>
<name>A0A936ZIF6_9BURK</name>
<evidence type="ECO:0008006" key="4">
    <source>
        <dbReference type="Google" id="ProtNLM"/>
    </source>
</evidence>
<comment type="caution">
    <text evidence="2">The sequence shown here is derived from an EMBL/GenBank/DDBJ whole genome shotgun (WGS) entry which is preliminary data.</text>
</comment>
<protein>
    <recommendedName>
        <fullName evidence="4">DUF3570 domain-containing protein</fullName>
    </recommendedName>
</protein>
<accession>A0A936ZIF6</accession>
<dbReference type="EMBL" id="JAEQNA010000006">
    <property type="protein sequence ID" value="MBL0422004.1"/>
    <property type="molecule type" value="Genomic_DNA"/>
</dbReference>
<dbReference type="InterPro" id="IPR000015">
    <property type="entry name" value="Fimb_usher"/>
</dbReference>
<dbReference type="RefSeq" id="WP_201685077.1">
    <property type="nucleotide sequence ID" value="NZ_JAEQNA010000006.1"/>
</dbReference>
<dbReference type="PANTHER" id="PTHR30451">
    <property type="entry name" value="OUTER MEMBRANE USHER PROTEIN"/>
    <property type="match status" value="1"/>
</dbReference>
<sequence length="400" mass="42296">MAAERMHRLSFPLLSVVLVLSHAGPARAQGGSEPPLPPLVPLPVVEVRPASGVEIRLRPETPTEAASPARLEGLLDTGDWRLRSSVRVSPEDGPAWRVQRLDTGLQLQVPGPVQTLVLGDTLASGGGWSRPVRLGGLRLGRSLTLRPGHEALARPTAHAALPVTPLGFGAPPPPAMARGPGVAAVPVVAPVADIADLAPGAWDYELELGRLRSGWGTPDDRYGPAFMAGAYRRGVGHRTTVEARTEWSATRQAAGVEIAHRRPDGAHLAAVLARSESDGGSGLRTGMRVAGQALGARWRLSWDGFEPDWTPAAAAAHEVQPRSRLRASARADLTRQLSAGLTVAEQSAWNAESERVLALNLRLALPQGSSVVLDLSERPGLGAPLQHRLVLDVPLDIIGR</sequence>
<proteinExistence type="predicted"/>
<feature type="signal peptide" evidence="1">
    <location>
        <begin position="1"/>
        <end position="28"/>
    </location>
</feature>
<reference evidence="2" key="1">
    <citation type="submission" date="2021-01" db="EMBL/GenBank/DDBJ databases">
        <title>Ramlibacter sp. strain AW1 16S ribosomal RNA gene Genome sequencing and assembly.</title>
        <authorList>
            <person name="Kang M."/>
        </authorList>
    </citation>
    <scope>NUCLEOTIDE SEQUENCE</scope>
    <source>
        <strain evidence="2">AW1</strain>
    </source>
</reference>
<organism evidence="2 3">
    <name type="scientific">Ramlibacter aurantiacus</name>
    <dbReference type="NCBI Taxonomy" id="2801330"/>
    <lineage>
        <taxon>Bacteria</taxon>
        <taxon>Pseudomonadati</taxon>
        <taxon>Pseudomonadota</taxon>
        <taxon>Betaproteobacteria</taxon>
        <taxon>Burkholderiales</taxon>
        <taxon>Comamonadaceae</taxon>
        <taxon>Ramlibacter</taxon>
    </lineage>
</organism>